<dbReference type="Gene3D" id="3.40.50.1010">
    <property type="entry name" value="5'-nuclease"/>
    <property type="match status" value="1"/>
</dbReference>
<comment type="caution">
    <text evidence="3">The sequence shown here is derived from an EMBL/GenBank/DDBJ whole genome shotgun (WGS) entry which is preliminary data.</text>
</comment>
<gene>
    <name evidence="3" type="ORF">RX402_11195</name>
</gene>
<dbReference type="Pfam" id="PF13638">
    <property type="entry name" value="PIN_4"/>
    <property type="match status" value="1"/>
</dbReference>
<organism evidence="3 4">
    <name type="scientific">Faecalibacterium wellingii</name>
    <dbReference type="NCBI Taxonomy" id="2929491"/>
    <lineage>
        <taxon>Bacteria</taxon>
        <taxon>Bacillati</taxon>
        <taxon>Bacillota</taxon>
        <taxon>Clostridia</taxon>
        <taxon>Eubacteriales</taxon>
        <taxon>Oscillospiraceae</taxon>
        <taxon>Faecalibacterium</taxon>
    </lineage>
</organism>
<proteinExistence type="predicted"/>
<keyword evidence="4" id="KW-1185">Reference proteome</keyword>
<name>A0ABU3U163_9FIRM</name>
<dbReference type="SMART" id="SM00670">
    <property type="entry name" value="PINc"/>
    <property type="match status" value="1"/>
</dbReference>
<dbReference type="InterPro" id="IPR029060">
    <property type="entry name" value="PIN-like_dom_sf"/>
</dbReference>
<accession>A0ABU3U163</accession>
<sequence>MKIDDVSLSYPFIQYSVSVTHFTERKPTAMEWLILEVIKTASDKPKMYADVPFATLLEGIFNITDANLLILPRLLSLQDMQVIEADGLSDDTDLSQVSMRTLRLTRIGAEMQRTGQLPTRPGNDVFSIFYDPVKHQLLERADRTAYRDNFSGIPVIAEDAVLETDFPQGTIIHFLQQKQQEAARASRLSWLMPNTSIKHIEQAAAALRWKTAVKAFHMAPGFACSAEGIDDPELNARILDSLALEAPSPAQPLPRANFEDPDADIQEIVPSDEQSAKIREFLRSADFCIVAQDIYSDSAFCQTHKKRHLRIAFLSGASEFHLELRTDTLVVSLPEQLLAPGTLFCSPSQTLCQAVFPLHVQEHSREAVFTYVPAAQPPLNVAETCAACTDRYSRQDPRILLVLYELGLKDLFTEKVKALASQQPSLAARAKLIETLNQSSKAVYCQNCLTPELLESLLLDPAAIRSACTSVDAAIAFLTECEGIRDFKLSDALYRNLLEQVLTTLPAPETSEELYRLWAHIRAFKGAHLIWVGQSGRYRPLYRETVIQKLLLSFDSDTFGEEYTPVEQVIGQLRRAYLRCQELLPELNFSAPLSEESIREAVLNDHREELPALREELRLWNENLERFATRVGPVDHFTANAPAFAYAITVMQHLAESISIFFDDAALKYSRVCIVDTCALMNDPELPALFSDGMSMLIVPQVVLRELDGLKQSADEEKALAARRAIRSIESYSRADWFNLSEEGHPELLSPDLGDPQSSDNLILSVACRYIAKRPVLLTDDTNLRNKAASMHIDAIGGRSFRLSKEHEMSAQPDCRTEKKKKKR</sequence>
<feature type="region of interest" description="Disordered" evidence="1">
    <location>
        <begin position="804"/>
        <end position="824"/>
    </location>
</feature>
<dbReference type="InterPro" id="IPR052626">
    <property type="entry name" value="SWT1_Regulator"/>
</dbReference>
<evidence type="ECO:0000259" key="2">
    <source>
        <dbReference type="SMART" id="SM00670"/>
    </source>
</evidence>
<reference evidence="3 4" key="1">
    <citation type="submission" date="2023-10" db="EMBL/GenBank/DDBJ databases">
        <title>Host Genetic Regulation of Human Gut Microbial Structural Variation.</title>
        <authorList>
            <person name="Harmsen H.J.M."/>
        </authorList>
    </citation>
    <scope>NUCLEOTIDE SEQUENCE [LARGE SCALE GENOMIC DNA]</scope>
    <source>
        <strain evidence="3 4">HTF-F</strain>
    </source>
</reference>
<dbReference type="Proteomes" id="UP001263246">
    <property type="component" value="Unassembled WGS sequence"/>
</dbReference>
<feature type="domain" description="PIN" evidence="2">
    <location>
        <begin position="671"/>
        <end position="786"/>
    </location>
</feature>
<dbReference type="PANTHER" id="PTHR16161">
    <property type="entry name" value="TRANSCRIPTIONAL PROTEIN SWT1"/>
    <property type="match status" value="1"/>
</dbReference>
<dbReference type="PANTHER" id="PTHR16161:SF0">
    <property type="entry name" value="TRANSCRIPTIONAL PROTEIN SWT1"/>
    <property type="match status" value="1"/>
</dbReference>
<dbReference type="InterPro" id="IPR002716">
    <property type="entry name" value="PIN_dom"/>
</dbReference>
<protein>
    <submittedName>
        <fullName evidence="3">PIN domain-containing protein</fullName>
    </submittedName>
</protein>
<dbReference type="SUPFAM" id="SSF88723">
    <property type="entry name" value="PIN domain-like"/>
    <property type="match status" value="1"/>
</dbReference>
<evidence type="ECO:0000313" key="3">
    <source>
        <dbReference type="EMBL" id="MDU8689296.1"/>
    </source>
</evidence>
<dbReference type="EMBL" id="JAWHPR010000006">
    <property type="protein sequence ID" value="MDU8689296.1"/>
    <property type="molecule type" value="Genomic_DNA"/>
</dbReference>
<evidence type="ECO:0000313" key="4">
    <source>
        <dbReference type="Proteomes" id="UP001263246"/>
    </source>
</evidence>
<dbReference type="CDD" id="cd09883">
    <property type="entry name" value="PIN_VapC_PhoHL-ATPase"/>
    <property type="match status" value="1"/>
</dbReference>
<dbReference type="RefSeq" id="WP_249238158.1">
    <property type="nucleotide sequence ID" value="NZ_CP094473.1"/>
</dbReference>
<evidence type="ECO:0000256" key="1">
    <source>
        <dbReference type="SAM" id="MobiDB-lite"/>
    </source>
</evidence>